<evidence type="ECO:0000313" key="2">
    <source>
        <dbReference type="Proteomes" id="UP000235786"/>
    </source>
</evidence>
<proteinExistence type="predicted"/>
<dbReference type="Proteomes" id="UP000235786">
    <property type="component" value="Unassembled WGS sequence"/>
</dbReference>
<evidence type="ECO:0000313" key="1">
    <source>
        <dbReference type="EMBL" id="PMD45604.1"/>
    </source>
</evidence>
<accession>A0A2J6S4C0</accession>
<dbReference type="EMBL" id="KZ613940">
    <property type="protein sequence ID" value="PMD45604.1"/>
    <property type="molecule type" value="Genomic_DNA"/>
</dbReference>
<reference evidence="1 2" key="1">
    <citation type="submission" date="2016-04" db="EMBL/GenBank/DDBJ databases">
        <title>A degradative enzymes factory behind the ericoid mycorrhizal symbiosis.</title>
        <authorList>
            <consortium name="DOE Joint Genome Institute"/>
            <person name="Martino E."/>
            <person name="Morin E."/>
            <person name="Grelet G."/>
            <person name="Kuo A."/>
            <person name="Kohler A."/>
            <person name="Daghino S."/>
            <person name="Barry K."/>
            <person name="Choi C."/>
            <person name="Cichocki N."/>
            <person name="Clum A."/>
            <person name="Copeland A."/>
            <person name="Hainaut M."/>
            <person name="Haridas S."/>
            <person name="Labutti K."/>
            <person name="Lindquist E."/>
            <person name="Lipzen A."/>
            <person name="Khouja H.-R."/>
            <person name="Murat C."/>
            <person name="Ohm R."/>
            <person name="Olson A."/>
            <person name="Spatafora J."/>
            <person name="Veneault-Fourrey C."/>
            <person name="Henrissat B."/>
            <person name="Grigoriev I."/>
            <person name="Martin F."/>
            <person name="Perotto S."/>
        </authorList>
    </citation>
    <scope>NUCLEOTIDE SEQUENCE [LARGE SCALE GENOMIC DNA]</scope>
    <source>
        <strain evidence="1 2">F</strain>
    </source>
</reference>
<keyword evidence="2" id="KW-1185">Reference proteome</keyword>
<gene>
    <name evidence="1" type="ORF">L207DRAFT_578511</name>
</gene>
<protein>
    <submittedName>
        <fullName evidence="1">Uncharacterized protein</fullName>
    </submittedName>
</protein>
<organism evidence="1 2">
    <name type="scientific">Hyaloscypha variabilis (strain UAMH 11265 / GT02V1 / F)</name>
    <name type="common">Meliniomyces variabilis</name>
    <dbReference type="NCBI Taxonomy" id="1149755"/>
    <lineage>
        <taxon>Eukaryota</taxon>
        <taxon>Fungi</taxon>
        <taxon>Dikarya</taxon>
        <taxon>Ascomycota</taxon>
        <taxon>Pezizomycotina</taxon>
        <taxon>Leotiomycetes</taxon>
        <taxon>Helotiales</taxon>
        <taxon>Hyaloscyphaceae</taxon>
        <taxon>Hyaloscypha</taxon>
        <taxon>Hyaloscypha variabilis</taxon>
    </lineage>
</organism>
<dbReference type="AlphaFoldDB" id="A0A2J6S4C0"/>
<name>A0A2J6S4C0_HYAVF</name>
<sequence length="119" mass="13931">MASSLSKLLAKLEQDSIADISQYKEEIDFRLMSIFHLDHYQPIPPRENPLNHLLTAFDATERVILRCFVECNFRRRFRRFYAQHRSESSVTEHLFGQLLAILPLLLTKLPLYSLETGLP</sequence>